<dbReference type="Gene3D" id="3.30.530.20">
    <property type="match status" value="1"/>
</dbReference>
<dbReference type="AlphaFoldDB" id="A0A238JUU0"/>
<evidence type="ECO:0000313" key="1">
    <source>
        <dbReference type="EMBL" id="SMX34253.1"/>
    </source>
</evidence>
<evidence type="ECO:0008006" key="3">
    <source>
        <dbReference type="Google" id="ProtNLM"/>
    </source>
</evidence>
<dbReference type="EMBL" id="FXYE01000001">
    <property type="protein sequence ID" value="SMX34253.1"/>
    <property type="molecule type" value="Genomic_DNA"/>
</dbReference>
<organism evidence="1 2">
    <name type="scientific">Actibacterium lipolyticum</name>
    <dbReference type="NCBI Taxonomy" id="1524263"/>
    <lineage>
        <taxon>Bacteria</taxon>
        <taxon>Pseudomonadati</taxon>
        <taxon>Pseudomonadota</taxon>
        <taxon>Alphaproteobacteria</taxon>
        <taxon>Rhodobacterales</taxon>
        <taxon>Roseobacteraceae</taxon>
        <taxon>Actibacterium</taxon>
    </lineage>
</organism>
<reference evidence="2" key="1">
    <citation type="submission" date="2017-05" db="EMBL/GenBank/DDBJ databases">
        <authorList>
            <person name="Rodrigo-Torres L."/>
            <person name="Arahal R. D."/>
            <person name="Lucena T."/>
        </authorList>
    </citation>
    <scope>NUCLEOTIDE SEQUENCE [LARGE SCALE GENOMIC DNA]</scope>
    <source>
        <strain evidence="2">CECT 8621</strain>
    </source>
</reference>
<dbReference type="InterPro" id="IPR023393">
    <property type="entry name" value="START-like_dom_sf"/>
</dbReference>
<dbReference type="OrthoDB" id="9805228at2"/>
<dbReference type="RefSeq" id="WP_093966369.1">
    <property type="nucleotide sequence ID" value="NZ_FXYE01000001.1"/>
</dbReference>
<name>A0A238JUU0_9RHOB</name>
<dbReference type="SUPFAM" id="SSF55961">
    <property type="entry name" value="Bet v1-like"/>
    <property type="match status" value="1"/>
</dbReference>
<dbReference type="Proteomes" id="UP000202922">
    <property type="component" value="Unassembled WGS sequence"/>
</dbReference>
<sequence length="149" mass="16820">MSAVVELDHSYKVPARKLWALAIDLDALAEVSKKVVRFTGLPSGQCETGQEIDVKVSLFGLLPAQPYHMTVLECDHDTMTLRSNEQGAGVKRWQHTLTVREDGDTATLHDRIEIDAGVLTPLFARWARHLYSQRHKPRQRLLGLQEGEH</sequence>
<keyword evidence="2" id="KW-1185">Reference proteome</keyword>
<accession>A0A238JUU0</accession>
<evidence type="ECO:0000313" key="2">
    <source>
        <dbReference type="Proteomes" id="UP000202922"/>
    </source>
</evidence>
<proteinExistence type="predicted"/>
<gene>
    <name evidence="1" type="ORF">COL8621_01229</name>
</gene>
<protein>
    <recommendedName>
        <fullName evidence="3">SRPBCC family protein</fullName>
    </recommendedName>
</protein>